<dbReference type="GO" id="GO:0009279">
    <property type="term" value="C:cell outer membrane"/>
    <property type="evidence" value="ECO:0007669"/>
    <property type="project" value="UniProtKB-SubCell"/>
</dbReference>
<sequence>MRNIFFRYSVASLFTLCCFSCSKLEETPYSSIYTENFYQTAEDAEAALAAVYNELADLYVGPSALLVPDFSADQVYPRPVVGRDTYTLFSFDPQYSAVVSYSRANESPIDIWNNCYTGIENANWVLLKVPNTKMSNEARKKAILGEAYFLRAFFHWFLTKNFGDVVIRIKASQSINDAYVGKSPKEDVYKQIFQDLDSAEANLPDYSGSLIKGRPCKEAAAALYAKAALYSENWAVSLREAQKVLNSTNGIGLMDNVMDVYDVTREDAARKENLWAFEAESMTNGRSSQIMSLYGPPGSAAPAYGATSYGSAFAYQAFFDSFDPKDKRRQLMDTNYVNKQGVVVHQASITPVTTHGVLVKKYADRNSVGGSHATNIPILRVADVYLIAAEAEARLNGATANAYLYINRVRNRAGLDGLTEGLGKDAFIAAVLQERSWELYAEGDRWYDLTRTNTFRQVIPGAVNDVYRTRNPQARNQYFPIPQTEVNANNLLEQNPAWK</sequence>
<evidence type="ECO:0000256" key="1">
    <source>
        <dbReference type="ARBA" id="ARBA00004442"/>
    </source>
</evidence>
<comment type="subcellular location">
    <subcellularLocation>
        <location evidence="1">Cell outer membrane</location>
    </subcellularLocation>
</comment>
<reference evidence="8 9" key="1">
    <citation type="submission" date="2016-10" db="EMBL/GenBank/DDBJ databases">
        <authorList>
            <person name="de Groot N.N."/>
        </authorList>
    </citation>
    <scope>NUCLEOTIDE SEQUENCE [LARGE SCALE GENOMIC DNA]</scope>
    <source>
        <strain evidence="8 9">DSM 527</strain>
    </source>
</reference>
<dbReference type="CDD" id="cd08977">
    <property type="entry name" value="SusD"/>
    <property type="match status" value="1"/>
</dbReference>
<evidence type="ECO:0000259" key="7">
    <source>
        <dbReference type="Pfam" id="PF14322"/>
    </source>
</evidence>
<evidence type="ECO:0000256" key="4">
    <source>
        <dbReference type="ARBA" id="ARBA00023136"/>
    </source>
</evidence>
<gene>
    <name evidence="8" type="ORF">SAMN04488121_1021119</name>
</gene>
<dbReference type="Pfam" id="PF07980">
    <property type="entry name" value="SusD_RagB"/>
    <property type="match status" value="1"/>
</dbReference>
<proteinExistence type="inferred from homology"/>
<dbReference type="InterPro" id="IPR011990">
    <property type="entry name" value="TPR-like_helical_dom_sf"/>
</dbReference>
<dbReference type="InterPro" id="IPR033985">
    <property type="entry name" value="SusD-like_N"/>
</dbReference>
<accession>A0A1G7PC62</accession>
<keyword evidence="3" id="KW-0732">Signal</keyword>
<evidence type="ECO:0000256" key="5">
    <source>
        <dbReference type="ARBA" id="ARBA00023237"/>
    </source>
</evidence>
<evidence type="ECO:0000313" key="8">
    <source>
        <dbReference type="EMBL" id="SDF83050.1"/>
    </source>
</evidence>
<organism evidence="8 9">
    <name type="scientific">Chitinophaga filiformis</name>
    <name type="common">Myxococcus filiformis</name>
    <name type="synonym">Flexibacter filiformis</name>
    <dbReference type="NCBI Taxonomy" id="104663"/>
    <lineage>
        <taxon>Bacteria</taxon>
        <taxon>Pseudomonadati</taxon>
        <taxon>Bacteroidota</taxon>
        <taxon>Chitinophagia</taxon>
        <taxon>Chitinophagales</taxon>
        <taxon>Chitinophagaceae</taxon>
        <taxon>Chitinophaga</taxon>
    </lineage>
</organism>
<dbReference type="RefSeq" id="WP_089832022.1">
    <property type="nucleotide sequence ID" value="NZ_FNBN01000002.1"/>
</dbReference>
<dbReference type="AlphaFoldDB" id="A0A1G7PC62"/>
<evidence type="ECO:0000259" key="6">
    <source>
        <dbReference type="Pfam" id="PF07980"/>
    </source>
</evidence>
<keyword evidence="5" id="KW-0998">Cell outer membrane</keyword>
<dbReference type="Gene3D" id="1.25.40.390">
    <property type="match status" value="1"/>
</dbReference>
<name>A0A1G7PC62_CHIFI</name>
<feature type="domain" description="RagB/SusD" evidence="6">
    <location>
        <begin position="342"/>
        <end position="498"/>
    </location>
</feature>
<feature type="domain" description="SusD-like N-terminal" evidence="7">
    <location>
        <begin position="72"/>
        <end position="227"/>
    </location>
</feature>
<keyword evidence="4" id="KW-0472">Membrane</keyword>
<comment type="similarity">
    <text evidence="2">Belongs to the SusD family.</text>
</comment>
<dbReference type="InterPro" id="IPR012944">
    <property type="entry name" value="SusD_RagB_dom"/>
</dbReference>
<dbReference type="Proteomes" id="UP000199045">
    <property type="component" value="Unassembled WGS sequence"/>
</dbReference>
<dbReference type="Pfam" id="PF14322">
    <property type="entry name" value="SusD-like_3"/>
    <property type="match status" value="1"/>
</dbReference>
<dbReference type="EMBL" id="FNBN01000002">
    <property type="protein sequence ID" value="SDF83050.1"/>
    <property type="molecule type" value="Genomic_DNA"/>
</dbReference>
<evidence type="ECO:0000256" key="2">
    <source>
        <dbReference type="ARBA" id="ARBA00006275"/>
    </source>
</evidence>
<evidence type="ECO:0000313" key="9">
    <source>
        <dbReference type="Proteomes" id="UP000199045"/>
    </source>
</evidence>
<dbReference type="OrthoDB" id="636214at2"/>
<dbReference type="SUPFAM" id="SSF48452">
    <property type="entry name" value="TPR-like"/>
    <property type="match status" value="1"/>
</dbReference>
<dbReference type="STRING" id="104663.SAMN04488121_1021119"/>
<evidence type="ECO:0000256" key="3">
    <source>
        <dbReference type="ARBA" id="ARBA00022729"/>
    </source>
</evidence>
<protein>
    <submittedName>
        <fullName evidence="8">Starch-binding associating with outer membrane</fullName>
    </submittedName>
</protein>